<name>A0A3F2RNS2_9STRA</name>
<dbReference type="AlphaFoldDB" id="A0A3F2RNS2"/>
<reference evidence="10 11" key="1">
    <citation type="submission" date="2018-07" db="EMBL/GenBank/DDBJ databases">
        <title>Genome sequencing of oomycete isolates from Chile give support for New Zealand origin for Phytophthora kernoviae and make available the first Nothophytophthora sp. genome.</title>
        <authorList>
            <person name="Studholme D.J."/>
            <person name="Sanfuentes E."/>
            <person name="Panda P."/>
            <person name="Hill R."/>
            <person name="Sambles C."/>
            <person name="Grant M."/>
            <person name="Williams N.M."/>
            <person name="Mcdougal R.L."/>
        </authorList>
    </citation>
    <scope>NUCLEOTIDE SEQUENCE [LARGE SCALE GENOMIC DNA]</scope>
    <source>
        <strain evidence="8">Chile6</strain>
        <strain evidence="9">Chile7</strain>
    </source>
</reference>
<evidence type="ECO:0000256" key="3">
    <source>
        <dbReference type="ARBA" id="ARBA00022833"/>
    </source>
</evidence>
<comment type="catalytic activity">
    <reaction evidence="6">
        <text>D-fructose + ATP = D-fructose 6-phosphate + ADP + H(+)</text>
        <dbReference type="Rhea" id="RHEA:16125"/>
        <dbReference type="ChEBI" id="CHEBI:15378"/>
        <dbReference type="ChEBI" id="CHEBI:30616"/>
        <dbReference type="ChEBI" id="CHEBI:37721"/>
        <dbReference type="ChEBI" id="CHEBI:61527"/>
        <dbReference type="ChEBI" id="CHEBI:456216"/>
        <dbReference type="EC" id="2.7.1.4"/>
    </reaction>
</comment>
<organism evidence="8 10">
    <name type="scientific">Phytophthora kernoviae</name>
    <dbReference type="NCBI Taxonomy" id="325452"/>
    <lineage>
        <taxon>Eukaryota</taxon>
        <taxon>Sar</taxon>
        <taxon>Stramenopiles</taxon>
        <taxon>Oomycota</taxon>
        <taxon>Peronosporomycetes</taxon>
        <taxon>Peronosporales</taxon>
        <taxon>Peronosporaceae</taxon>
        <taxon>Phytophthora</taxon>
    </lineage>
</organism>
<feature type="transmembrane region" description="Helical" evidence="7">
    <location>
        <begin position="181"/>
        <end position="200"/>
    </location>
</feature>
<dbReference type="GO" id="GO:0008865">
    <property type="term" value="F:fructokinase activity"/>
    <property type="evidence" value="ECO:0007669"/>
    <property type="project" value="UniProtKB-EC"/>
</dbReference>
<keyword evidence="4" id="KW-0460">Magnesium</keyword>
<proteinExistence type="predicted"/>
<comment type="caution">
    <text evidence="8">The sequence shown here is derived from an EMBL/GenBank/DDBJ whole genome shotgun (WGS) entry which is preliminary data.</text>
</comment>
<evidence type="ECO:0000256" key="5">
    <source>
        <dbReference type="ARBA" id="ARBA00038887"/>
    </source>
</evidence>
<dbReference type="GO" id="GO:0046872">
    <property type="term" value="F:metal ion binding"/>
    <property type="evidence" value="ECO:0007669"/>
    <property type="project" value="UniProtKB-KW"/>
</dbReference>
<evidence type="ECO:0000256" key="4">
    <source>
        <dbReference type="ARBA" id="ARBA00022842"/>
    </source>
</evidence>
<evidence type="ECO:0000256" key="2">
    <source>
        <dbReference type="ARBA" id="ARBA00022723"/>
    </source>
</evidence>
<dbReference type="Pfam" id="PF00480">
    <property type="entry name" value="ROK"/>
    <property type="match status" value="1"/>
</dbReference>
<evidence type="ECO:0000256" key="6">
    <source>
        <dbReference type="ARBA" id="ARBA00048451"/>
    </source>
</evidence>
<accession>A0A3F2RNS2</accession>
<keyword evidence="2" id="KW-0479">Metal-binding</keyword>
<dbReference type="EC" id="2.7.1.4" evidence="5"/>
<keyword evidence="7" id="KW-0472">Membrane</keyword>
<keyword evidence="7" id="KW-0812">Transmembrane</keyword>
<keyword evidence="3" id="KW-0862">Zinc</keyword>
<dbReference type="PANTHER" id="PTHR42742:SF3">
    <property type="entry name" value="FRUCTOKINASE"/>
    <property type="match status" value="1"/>
</dbReference>
<dbReference type="Gene3D" id="3.30.420.40">
    <property type="match status" value="1"/>
</dbReference>
<evidence type="ECO:0000313" key="9">
    <source>
        <dbReference type="EMBL" id="RLN62051.1"/>
    </source>
</evidence>
<dbReference type="SUPFAM" id="SSF53067">
    <property type="entry name" value="Actin-like ATPase domain"/>
    <property type="match status" value="1"/>
</dbReference>
<dbReference type="EMBL" id="MBAD02000851">
    <property type="protein sequence ID" value="RLN62051.1"/>
    <property type="molecule type" value="Genomic_DNA"/>
</dbReference>
<dbReference type="InterPro" id="IPR051804">
    <property type="entry name" value="Carb_Metab_Reg_Kinase/Isom"/>
</dbReference>
<keyword evidence="7" id="KW-1133">Transmembrane helix</keyword>
<evidence type="ECO:0000256" key="1">
    <source>
        <dbReference type="ARBA" id="ARBA00001946"/>
    </source>
</evidence>
<dbReference type="OrthoDB" id="129325at2759"/>
<dbReference type="InterPro" id="IPR000600">
    <property type="entry name" value="ROK"/>
</dbReference>
<sequence>MPAYADQDPLSENRLEVTLEDEQLRRRLLLQEDVMRDVFAEDQQAKQDKLDALVNSLSSPSVLLSDKKTVDVFAEEQEAKQDRLDALVDSLAKPKDLLALQSFLASDAAKKDKLERLVNFLADTPAVPPGHEELVAETDIFADEQVRKQKSLEKLVDSLANGTTTFLATDDVDTIGTPTSFLSVMGGAVVLLVAVVMAVITKRAMGNCIEGMVASGSISARTGVDRRDLANITDDDPVWDTIAHYLANLCINVTFLTSPDVIVIGGGIARREKLFDLIREKFVACVNKHGQQPLVGKHIRASFHPAIGLAAPGNRFKQTGATAHGS</sequence>
<protein>
    <recommendedName>
        <fullName evidence="5">fructokinase</fullName>
        <ecNumber evidence="5">2.7.1.4</ecNumber>
    </recommendedName>
</protein>
<dbReference type="Proteomes" id="UP000284657">
    <property type="component" value="Unassembled WGS sequence"/>
</dbReference>
<comment type="cofactor">
    <cofactor evidence="1">
        <name>Mg(2+)</name>
        <dbReference type="ChEBI" id="CHEBI:18420"/>
    </cofactor>
</comment>
<gene>
    <name evidence="9" type="ORF">BBJ29_003208</name>
    <name evidence="8" type="ORF">BBP00_00005486</name>
</gene>
<evidence type="ECO:0000313" key="10">
    <source>
        <dbReference type="Proteomes" id="UP000277300"/>
    </source>
</evidence>
<dbReference type="PANTHER" id="PTHR42742">
    <property type="entry name" value="TRANSCRIPTIONAL REPRESSOR MPRA"/>
    <property type="match status" value="1"/>
</dbReference>
<dbReference type="EMBL" id="MBDO02000161">
    <property type="protein sequence ID" value="RLN61305.1"/>
    <property type="molecule type" value="Genomic_DNA"/>
</dbReference>
<dbReference type="Proteomes" id="UP000277300">
    <property type="component" value="Unassembled WGS sequence"/>
</dbReference>
<evidence type="ECO:0000313" key="11">
    <source>
        <dbReference type="Proteomes" id="UP000284657"/>
    </source>
</evidence>
<evidence type="ECO:0000256" key="7">
    <source>
        <dbReference type="SAM" id="Phobius"/>
    </source>
</evidence>
<dbReference type="InterPro" id="IPR043129">
    <property type="entry name" value="ATPase_NBD"/>
</dbReference>
<evidence type="ECO:0000313" key="8">
    <source>
        <dbReference type="EMBL" id="RLN61305.1"/>
    </source>
</evidence>